<reference evidence="2 3" key="1">
    <citation type="submission" date="2018-05" db="EMBL/GenBank/DDBJ databases">
        <title>Genomic Encyclopedia of Type Strains, Phase IV (KMG-IV): sequencing the most valuable type-strain genomes for metagenomic binning, comparative biology and taxonomic classification.</title>
        <authorList>
            <person name="Goeker M."/>
        </authorList>
    </citation>
    <scope>NUCLEOTIDE SEQUENCE [LARGE SCALE GENOMIC DNA]</scope>
    <source>
        <strain evidence="2 3">DSM 19792</strain>
    </source>
</reference>
<comment type="caution">
    <text evidence="2">The sequence shown here is derived from an EMBL/GenBank/DDBJ whole genome shotgun (WGS) entry which is preliminary data.</text>
</comment>
<dbReference type="Proteomes" id="UP000247792">
    <property type="component" value="Unassembled WGS sequence"/>
</dbReference>
<organism evidence="2 3">
    <name type="scientific">Undibacterium pigrum</name>
    <dbReference type="NCBI Taxonomy" id="401470"/>
    <lineage>
        <taxon>Bacteria</taxon>
        <taxon>Pseudomonadati</taxon>
        <taxon>Pseudomonadota</taxon>
        <taxon>Betaproteobacteria</taxon>
        <taxon>Burkholderiales</taxon>
        <taxon>Oxalobacteraceae</taxon>
        <taxon>Undibacterium</taxon>
    </lineage>
</organism>
<proteinExistence type="predicted"/>
<evidence type="ECO:0000256" key="1">
    <source>
        <dbReference type="SAM" id="Phobius"/>
    </source>
</evidence>
<name>A0A318J835_9BURK</name>
<feature type="transmembrane region" description="Helical" evidence="1">
    <location>
        <begin position="32"/>
        <end position="56"/>
    </location>
</feature>
<sequence length="59" mass="6036">MSDGTELNSGLNTEQQATPKTALSSWQILGKALLVISGLALGAVLGIFICLSAGLMDLC</sequence>
<dbReference type="AlphaFoldDB" id="A0A318J835"/>
<dbReference type="EMBL" id="QJKB01000005">
    <property type="protein sequence ID" value="PXX42709.1"/>
    <property type="molecule type" value="Genomic_DNA"/>
</dbReference>
<keyword evidence="3" id="KW-1185">Reference proteome</keyword>
<gene>
    <name evidence="2" type="ORF">DFR42_105372</name>
</gene>
<protein>
    <submittedName>
        <fullName evidence="2">Uncharacterized protein</fullName>
    </submittedName>
</protein>
<dbReference type="RefSeq" id="WP_110256234.1">
    <property type="nucleotide sequence ID" value="NZ_QJKB01000005.1"/>
</dbReference>
<evidence type="ECO:0000313" key="3">
    <source>
        <dbReference type="Proteomes" id="UP000247792"/>
    </source>
</evidence>
<evidence type="ECO:0000313" key="2">
    <source>
        <dbReference type="EMBL" id="PXX42709.1"/>
    </source>
</evidence>
<keyword evidence="1" id="KW-1133">Transmembrane helix</keyword>
<accession>A0A318J835</accession>
<keyword evidence="1" id="KW-0812">Transmembrane</keyword>
<keyword evidence="1" id="KW-0472">Membrane</keyword>